<keyword evidence="4 11" id="KW-0808">Transferase</keyword>
<feature type="binding site" evidence="11">
    <location>
        <position position="263"/>
    </location>
    <ligand>
        <name>thiamine diphosphate</name>
        <dbReference type="ChEBI" id="CHEBI:58937"/>
    </ligand>
</feature>
<dbReference type="InterPro" id="IPR005477">
    <property type="entry name" value="Dxylulose-5-P_synthase"/>
</dbReference>
<feature type="binding site" evidence="11">
    <location>
        <position position="87"/>
    </location>
    <ligand>
        <name>thiamine diphosphate</name>
        <dbReference type="ChEBI" id="CHEBI:58937"/>
    </ligand>
</feature>
<evidence type="ECO:0000256" key="7">
    <source>
        <dbReference type="ARBA" id="ARBA00022977"/>
    </source>
</evidence>
<evidence type="ECO:0000256" key="5">
    <source>
        <dbReference type="ARBA" id="ARBA00022723"/>
    </source>
</evidence>
<dbReference type="GO" id="GO:0000287">
    <property type="term" value="F:magnesium ion binding"/>
    <property type="evidence" value="ECO:0007669"/>
    <property type="project" value="UniProtKB-UniRule"/>
</dbReference>
<keyword evidence="8 11" id="KW-0786">Thiamine pyrophosphate</keyword>
<feature type="binding site" evidence="11">
    <location>
        <begin position="128"/>
        <end position="130"/>
    </location>
    <ligand>
        <name>thiamine diphosphate</name>
        <dbReference type="ChEBI" id="CHEBI:58937"/>
    </ligand>
</feature>
<accession>A0A172YC23</accession>
<dbReference type="UniPathway" id="UPA00064">
    <property type="reaction ID" value="UER00091"/>
</dbReference>
<evidence type="ECO:0000313" key="13">
    <source>
        <dbReference type="EMBL" id="ANF56666.1"/>
    </source>
</evidence>
<evidence type="ECO:0000256" key="4">
    <source>
        <dbReference type="ARBA" id="ARBA00022679"/>
    </source>
</evidence>
<evidence type="ECO:0000256" key="1">
    <source>
        <dbReference type="ARBA" id="ARBA00004980"/>
    </source>
</evidence>
<dbReference type="SUPFAM" id="SSF52922">
    <property type="entry name" value="TK C-terminal domain-like"/>
    <property type="match status" value="1"/>
</dbReference>
<evidence type="ECO:0000256" key="6">
    <source>
        <dbReference type="ARBA" id="ARBA00022842"/>
    </source>
</evidence>
<dbReference type="EC" id="2.2.1.7" evidence="11"/>
<evidence type="ECO:0000313" key="14">
    <source>
        <dbReference type="Proteomes" id="UP000077875"/>
    </source>
</evidence>
<dbReference type="PANTHER" id="PTHR43322:SF5">
    <property type="entry name" value="1-DEOXY-D-XYLULOSE-5-PHOSPHATE SYNTHASE, CHLOROPLASTIC"/>
    <property type="match status" value="1"/>
</dbReference>
<comment type="similarity">
    <text evidence="2 11">Belongs to the transketolase family. DXPS subfamily.</text>
</comment>
<dbReference type="InterPro" id="IPR009014">
    <property type="entry name" value="Transketo_C/PFOR_II"/>
</dbReference>
<dbReference type="PANTHER" id="PTHR43322">
    <property type="entry name" value="1-D-DEOXYXYLULOSE 5-PHOSPHATE SYNTHASE-RELATED"/>
    <property type="match status" value="1"/>
</dbReference>
<keyword evidence="7 11" id="KW-0784">Thiamine biosynthesis</keyword>
<dbReference type="CDD" id="cd07033">
    <property type="entry name" value="TPP_PYR_DXS_TK_like"/>
    <property type="match status" value="1"/>
</dbReference>
<keyword evidence="14" id="KW-1185">Reference proteome</keyword>
<reference evidence="13 14" key="1">
    <citation type="submission" date="2016-04" db="EMBL/GenBank/DDBJ databases">
        <title>Complete Genome Sequence of Halotalea alkalilenta IHB B 13600.</title>
        <authorList>
            <person name="Swarnkar M.K."/>
            <person name="Sharma A."/>
            <person name="Kaushal K."/>
            <person name="Soni R."/>
            <person name="Rana S."/>
            <person name="Singh A.K."/>
            <person name="Gulati A."/>
        </authorList>
    </citation>
    <scope>NUCLEOTIDE SEQUENCE [LARGE SCALE GENOMIC DNA]</scope>
    <source>
        <strain evidence="13 14">IHB B 13600</strain>
    </source>
</reference>
<dbReference type="CDD" id="cd02007">
    <property type="entry name" value="TPP_DXS"/>
    <property type="match status" value="1"/>
</dbReference>
<dbReference type="SMART" id="SM00861">
    <property type="entry name" value="Transket_pyr"/>
    <property type="match status" value="1"/>
</dbReference>
<feature type="binding site" evidence="11">
    <location>
        <position position="337"/>
    </location>
    <ligand>
        <name>thiamine diphosphate</name>
        <dbReference type="ChEBI" id="CHEBI:58937"/>
    </ligand>
</feature>
<dbReference type="InterPro" id="IPR005475">
    <property type="entry name" value="Transketolase-like_Pyr-bd"/>
</dbReference>
<dbReference type="InterPro" id="IPR029061">
    <property type="entry name" value="THDP-binding"/>
</dbReference>
<keyword evidence="6 11" id="KW-0460">Magnesium</keyword>
<evidence type="ECO:0000259" key="12">
    <source>
        <dbReference type="SMART" id="SM00861"/>
    </source>
</evidence>
<dbReference type="STRING" id="376489.A5892_03630"/>
<dbReference type="GO" id="GO:0016114">
    <property type="term" value="P:terpenoid biosynthetic process"/>
    <property type="evidence" value="ECO:0007669"/>
    <property type="project" value="UniProtKB-UniRule"/>
</dbReference>
<evidence type="ECO:0000256" key="2">
    <source>
        <dbReference type="ARBA" id="ARBA00011081"/>
    </source>
</evidence>
<evidence type="ECO:0000256" key="9">
    <source>
        <dbReference type="ARBA" id="ARBA00023229"/>
    </source>
</evidence>
<dbReference type="NCBIfam" id="NF003933">
    <property type="entry name" value="PRK05444.2-2"/>
    <property type="match status" value="1"/>
</dbReference>
<dbReference type="GO" id="GO:0019288">
    <property type="term" value="P:isopentenyl diphosphate biosynthetic process, methylerythritol 4-phosphate pathway"/>
    <property type="evidence" value="ECO:0007669"/>
    <property type="project" value="TreeGrafter"/>
</dbReference>
<protein>
    <recommendedName>
        <fullName evidence="11">1-deoxy-D-xylulose-5-phosphate synthase</fullName>
        <ecNumber evidence="11">2.2.1.7</ecNumber>
    </recommendedName>
    <alternativeName>
        <fullName evidence="11">1-deoxyxylulose-5-phosphate synthase</fullName>
        <shortName evidence="11">DXP synthase</shortName>
        <shortName evidence="11">DXPS</shortName>
    </alternativeName>
</protein>
<dbReference type="SUPFAM" id="SSF52518">
    <property type="entry name" value="Thiamin diphosphate-binding fold (THDP-binding)"/>
    <property type="match status" value="2"/>
</dbReference>
<dbReference type="AlphaFoldDB" id="A0A172YC23"/>
<comment type="catalytic activity">
    <reaction evidence="11">
        <text>D-glyceraldehyde 3-phosphate + pyruvate + H(+) = 1-deoxy-D-xylulose 5-phosphate + CO2</text>
        <dbReference type="Rhea" id="RHEA:12605"/>
        <dbReference type="ChEBI" id="CHEBI:15361"/>
        <dbReference type="ChEBI" id="CHEBI:15378"/>
        <dbReference type="ChEBI" id="CHEBI:16526"/>
        <dbReference type="ChEBI" id="CHEBI:57792"/>
        <dbReference type="ChEBI" id="CHEBI:59776"/>
        <dbReference type="EC" id="2.2.1.7"/>
    </reaction>
</comment>
<organism evidence="13 14">
    <name type="scientific">Halotalea alkalilenta</name>
    <dbReference type="NCBI Taxonomy" id="376489"/>
    <lineage>
        <taxon>Bacteria</taxon>
        <taxon>Pseudomonadati</taxon>
        <taxon>Pseudomonadota</taxon>
        <taxon>Gammaproteobacteria</taxon>
        <taxon>Oceanospirillales</taxon>
        <taxon>Halomonadaceae</taxon>
        <taxon>Halotalea</taxon>
    </lineage>
</organism>
<evidence type="ECO:0000256" key="11">
    <source>
        <dbReference type="HAMAP-Rule" id="MF_00315"/>
    </source>
</evidence>
<comment type="cofactor">
    <cofactor evidence="11">
        <name>Mg(2+)</name>
        <dbReference type="ChEBI" id="CHEBI:18420"/>
    </cofactor>
    <text evidence="11">Binds 1 Mg(2+) ion per subunit.</text>
</comment>
<dbReference type="Pfam" id="PF02779">
    <property type="entry name" value="Transket_pyr"/>
    <property type="match status" value="1"/>
</dbReference>
<dbReference type="FunFam" id="3.40.50.920:FF:000002">
    <property type="entry name" value="1-deoxy-D-xylulose-5-phosphate synthase"/>
    <property type="match status" value="1"/>
</dbReference>
<gene>
    <name evidence="11" type="primary">dxs</name>
    <name evidence="13" type="ORF">A5892_03630</name>
</gene>
<comment type="function">
    <text evidence="10 11">Catalyzes the acyloin condensation reaction between C atoms 2 and 3 of pyruvate and glyceraldehyde 3-phosphate to yield 1-deoxy-D-xylulose-5-phosphate (DXP).</text>
</comment>
<dbReference type="FunFam" id="3.40.50.970:FF:000005">
    <property type="entry name" value="1-deoxy-D-xylulose-5-phosphate synthase"/>
    <property type="match status" value="1"/>
</dbReference>
<dbReference type="Pfam" id="PF02780">
    <property type="entry name" value="Transketolase_C"/>
    <property type="match status" value="1"/>
</dbReference>
<dbReference type="KEGG" id="haa:A5892_03630"/>
<dbReference type="GO" id="GO:0008661">
    <property type="term" value="F:1-deoxy-D-xylulose-5-phosphate synthase activity"/>
    <property type="evidence" value="ECO:0007669"/>
    <property type="project" value="UniProtKB-UniRule"/>
</dbReference>
<feature type="domain" description="Transketolase-like pyrimidine-binding" evidence="12">
    <location>
        <begin position="286"/>
        <end position="450"/>
    </location>
</feature>
<dbReference type="EMBL" id="CP015243">
    <property type="protein sequence ID" value="ANF56666.1"/>
    <property type="molecule type" value="Genomic_DNA"/>
</dbReference>
<comment type="pathway">
    <text evidence="1 11">Metabolic intermediate biosynthesis; 1-deoxy-D-xylulose 5-phosphate biosynthesis; 1-deoxy-D-xylulose 5-phosphate from D-glyceraldehyde 3-phosphate and pyruvate: step 1/1.</text>
</comment>
<evidence type="ECO:0000256" key="8">
    <source>
        <dbReference type="ARBA" id="ARBA00023052"/>
    </source>
</evidence>
<sequence>MMRSFERFPAWMPATALLDRAGTPARLRGLAPSELVALADELRELLLYLVGRGGGHLGAGLGVVELTIALHYVFDTPTDRLVWDVGHQAYPHKLLTGRRDTLASIRRFGGVAPFPSRDESPFDAFGVGHAGTAVSAALGMSLAARATGSGQRVCAVVGDGALTTGMTFEALAHAGDLGADVLVVLNDNGMSISPNVGALAKRLPSAPDAPVDGVAGLFETLGFDYTGPLDGHDLGALVAELARLRGLPGPRLLHVVTEKGAGYLPAASDPLRLHAHSPSRSSAGAPRYDALFGDWACAAASREPRMVAITPAMREGSGLAGFAAAWPERFFDVAIAEQHAVTLAAGMACEGLKPVVAIYSTFLQRGFDQLIHDVALQNLDVTFAVDRAGLVGEDGPTHHGATDLSWLRCVPNLMVMAPADGAECRRMLDFALDHPGPVAVRYPRGEAVPGDDDAAPLELGRGRWLRRGGEVALLCFGAPLAEAREAAERLDASLIDMRFVKPLDRQALLEAAAGHRLLVSIEENSVLGGAGSAVAEQLCELEKSPPLLRLGLPDRFVAHGDRRKLLEICGLDAAGIEAAVRARVTWRDVEETSLRSEGDE</sequence>
<dbReference type="GO" id="GO:0005829">
    <property type="term" value="C:cytosol"/>
    <property type="evidence" value="ECO:0007669"/>
    <property type="project" value="TreeGrafter"/>
</dbReference>
<dbReference type="Proteomes" id="UP000077875">
    <property type="component" value="Chromosome"/>
</dbReference>
<keyword evidence="9 11" id="KW-0414">Isoprene biosynthesis</keyword>
<feature type="binding site" evidence="11">
    <location>
        <position position="188"/>
    </location>
    <ligand>
        <name>Mg(2+)</name>
        <dbReference type="ChEBI" id="CHEBI:18420"/>
    </ligand>
</feature>
<dbReference type="GO" id="GO:0009228">
    <property type="term" value="P:thiamine biosynthetic process"/>
    <property type="evidence" value="ECO:0007669"/>
    <property type="project" value="UniProtKB-UniRule"/>
</dbReference>
<evidence type="ECO:0000256" key="10">
    <source>
        <dbReference type="ARBA" id="ARBA00055605"/>
    </source>
</evidence>
<feature type="binding site" evidence="11">
    <location>
        <begin position="160"/>
        <end position="161"/>
    </location>
    <ligand>
        <name>thiamine diphosphate</name>
        <dbReference type="ChEBI" id="CHEBI:58937"/>
    </ligand>
</feature>
<dbReference type="Pfam" id="PF13292">
    <property type="entry name" value="DXP_synthase_N"/>
    <property type="match status" value="2"/>
</dbReference>
<dbReference type="Gene3D" id="3.40.50.970">
    <property type="match status" value="2"/>
</dbReference>
<dbReference type="InterPro" id="IPR033248">
    <property type="entry name" value="Transketolase_C"/>
</dbReference>
<comment type="cofactor">
    <cofactor evidence="11">
        <name>thiamine diphosphate</name>
        <dbReference type="ChEBI" id="CHEBI:58937"/>
    </cofactor>
    <text evidence="11">Binds 1 thiamine pyrophosphate per subunit.</text>
</comment>
<feature type="binding site" evidence="11">
    <location>
        <position position="188"/>
    </location>
    <ligand>
        <name>thiamine diphosphate</name>
        <dbReference type="ChEBI" id="CHEBI:58937"/>
    </ligand>
</feature>
<proteinExistence type="inferred from homology"/>
<keyword evidence="5 11" id="KW-0479">Metal-binding</keyword>
<name>A0A172YC23_9GAMM</name>
<comment type="subunit">
    <text evidence="3 11">Homodimer.</text>
</comment>
<feature type="binding site" evidence="11">
    <location>
        <position position="159"/>
    </location>
    <ligand>
        <name>Mg(2+)</name>
        <dbReference type="ChEBI" id="CHEBI:18420"/>
    </ligand>
</feature>
<evidence type="ECO:0000256" key="3">
    <source>
        <dbReference type="ARBA" id="ARBA00011738"/>
    </source>
</evidence>
<dbReference type="Gene3D" id="3.40.50.920">
    <property type="match status" value="1"/>
</dbReference>
<dbReference type="GO" id="GO:0030976">
    <property type="term" value="F:thiamine pyrophosphate binding"/>
    <property type="evidence" value="ECO:0007669"/>
    <property type="project" value="UniProtKB-UniRule"/>
</dbReference>
<dbReference type="HAMAP" id="MF_00315">
    <property type="entry name" value="DXP_synth"/>
    <property type="match status" value="1"/>
</dbReference>